<dbReference type="GO" id="GO:0070652">
    <property type="term" value="C:HAUS complex"/>
    <property type="evidence" value="ECO:0007669"/>
    <property type="project" value="InterPro"/>
</dbReference>
<dbReference type="RefSeq" id="XP_064665756.1">
    <property type="nucleotide sequence ID" value="XM_064816177.1"/>
</dbReference>
<reference evidence="12" key="2">
    <citation type="submission" date="2023-05" db="EMBL/GenBank/DDBJ databases">
        <authorList>
            <consortium name="Lawrence Berkeley National Laboratory"/>
            <person name="Steindorff A."/>
            <person name="Hensen N."/>
            <person name="Bonometti L."/>
            <person name="Westerberg I."/>
            <person name="Brannstrom I.O."/>
            <person name="Guillou S."/>
            <person name="Cros-Aarteil S."/>
            <person name="Calhoun S."/>
            <person name="Haridas S."/>
            <person name="Kuo A."/>
            <person name="Mondo S."/>
            <person name="Pangilinan J."/>
            <person name="Riley R."/>
            <person name="Labutti K."/>
            <person name="Andreopoulos B."/>
            <person name="Lipzen A."/>
            <person name="Chen C."/>
            <person name="Yanf M."/>
            <person name="Daum C."/>
            <person name="Ng V."/>
            <person name="Clum A."/>
            <person name="Ohm R."/>
            <person name="Martin F."/>
            <person name="Silar P."/>
            <person name="Natvig D."/>
            <person name="Lalanne C."/>
            <person name="Gautier V."/>
            <person name="Ament-Velasquez S.L."/>
            <person name="Kruys A."/>
            <person name="Hutchinson M.I."/>
            <person name="Powell A.J."/>
            <person name="Barry K."/>
            <person name="Miller A.N."/>
            <person name="Grigoriev I.V."/>
            <person name="Debuchy R."/>
            <person name="Gladieux P."/>
            <person name="Thoren M.H."/>
            <person name="Johannesson H."/>
        </authorList>
    </citation>
    <scope>NUCLEOTIDE SEQUENCE</scope>
    <source>
        <strain evidence="12">CBS 508.74</strain>
    </source>
</reference>
<dbReference type="GO" id="GO:0005829">
    <property type="term" value="C:cytosol"/>
    <property type="evidence" value="ECO:0007669"/>
    <property type="project" value="TreeGrafter"/>
</dbReference>
<dbReference type="GO" id="GO:0005874">
    <property type="term" value="C:microtubule"/>
    <property type="evidence" value="ECO:0007669"/>
    <property type="project" value="UniProtKB-KW"/>
</dbReference>
<keyword evidence="7 10" id="KW-0175">Coiled coil</keyword>
<dbReference type="GO" id="GO:0005819">
    <property type="term" value="C:spindle"/>
    <property type="evidence" value="ECO:0007669"/>
    <property type="project" value="UniProtKB-SubCell"/>
</dbReference>
<keyword evidence="3" id="KW-0963">Cytoplasm</keyword>
<evidence type="ECO:0000256" key="8">
    <source>
        <dbReference type="ARBA" id="ARBA00023212"/>
    </source>
</evidence>
<dbReference type="GO" id="GO:0051225">
    <property type="term" value="P:spindle assembly"/>
    <property type="evidence" value="ECO:0007669"/>
    <property type="project" value="InterPro"/>
</dbReference>
<dbReference type="AlphaFoldDB" id="A0AAN6QEK5"/>
<keyword evidence="13" id="KW-1185">Reference proteome</keyword>
<feature type="compositionally biased region" description="Polar residues" evidence="11">
    <location>
        <begin position="86"/>
        <end position="96"/>
    </location>
</feature>
<dbReference type="Proteomes" id="UP001302812">
    <property type="component" value="Unassembled WGS sequence"/>
</dbReference>
<evidence type="ECO:0000313" key="12">
    <source>
        <dbReference type="EMBL" id="KAK4108186.1"/>
    </source>
</evidence>
<evidence type="ECO:0000256" key="9">
    <source>
        <dbReference type="ARBA" id="ARBA00023306"/>
    </source>
</evidence>
<evidence type="ECO:0000256" key="2">
    <source>
        <dbReference type="ARBA" id="ARBA00005479"/>
    </source>
</evidence>
<comment type="subcellular location">
    <subcellularLocation>
        <location evidence="1">Cytoplasm</location>
        <location evidence="1">Cytoskeleton</location>
        <location evidence="1">Spindle</location>
    </subcellularLocation>
</comment>
<accession>A0AAN6QEK5</accession>
<keyword evidence="5" id="KW-0493">Microtubule</keyword>
<dbReference type="GO" id="GO:0051301">
    <property type="term" value="P:cell division"/>
    <property type="evidence" value="ECO:0007669"/>
    <property type="project" value="UniProtKB-KW"/>
</dbReference>
<reference evidence="12" key="1">
    <citation type="journal article" date="2023" name="Mol. Phylogenet. Evol.">
        <title>Genome-scale phylogeny and comparative genomics of the fungal order Sordariales.</title>
        <authorList>
            <person name="Hensen N."/>
            <person name="Bonometti L."/>
            <person name="Westerberg I."/>
            <person name="Brannstrom I.O."/>
            <person name="Guillou S."/>
            <person name="Cros-Aarteil S."/>
            <person name="Calhoun S."/>
            <person name="Haridas S."/>
            <person name="Kuo A."/>
            <person name="Mondo S."/>
            <person name="Pangilinan J."/>
            <person name="Riley R."/>
            <person name="LaButti K."/>
            <person name="Andreopoulos B."/>
            <person name="Lipzen A."/>
            <person name="Chen C."/>
            <person name="Yan M."/>
            <person name="Daum C."/>
            <person name="Ng V."/>
            <person name="Clum A."/>
            <person name="Steindorff A."/>
            <person name="Ohm R.A."/>
            <person name="Martin F."/>
            <person name="Silar P."/>
            <person name="Natvig D.O."/>
            <person name="Lalanne C."/>
            <person name="Gautier V."/>
            <person name="Ament-Velasquez S.L."/>
            <person name="Kruys A."/>
            <person name="Hutchinson M.I."/>
            <person name="Powell A.J."/>
            <person name="Barry K."/>
            <person name="Miller A.N."/>
            <person name="Grigoriev I.V."/>
            <person name="Debuchy R."/>
            <person name="Gladieux P."/>
            <person name="Hiltunen Thoren M."/>
            <person name="Johannesson H."/>
        </authorList>
    </citation>
    <scope>NUCLEOTIDE SEQUENCE</scope>
    <source>
        <strain evidence="12">CBS 508.74</strain>
    </source>
</reference>
<dbReference type="PANTHER" id="PTHR31570">
    <property type="entry name" value="HAUS AUGMIN-LIKE COMPLEX SUBUNIT 1"/>
    <property type="match status" value="1"/>
</dbReference>
<evidence type="ECO:0000256" key="4">
    <source>
        <dbReference type="ARBA" id="ARBA00022618"/>
    </source>
</evidence>
<comment type="caution">
    <text evidence="12">The sequence shown here is derived from an EMBL/GenBank/DDBJ whole genome shotgun (WGS) entry which is preliminary data.</text>
</comment>
<sequence length="359" mass="39471">MAHLPPNAAIFSPSVARAAASAAKDWSYIDAWLHRKFPRGPPSFERNADTLRVLLALAVANEAADEERAMIARLEAEALDQLRAHQAQSHSQSEPDNNNNNNNPLGDAREAILASLERSLTRDGQIALDSMAALAVQSGIAHPTPPSLAESLIRLTAESLTLEQTLSRLDVLTGYMNREAASTRVLSASLRPPSPSPHQHPDDNDNNAPEAARKPQANDDDDKSSPWQQWQGYHPPPTLALQNLETQRRIKALSSRVPELRDRAKSLSSPTTTSNTPSIEQVRQEEESYLALQAQKQDLEAQVRAFQGLPPDTERARHELESLRAELRRMEMRRDEVFEGLVERASPRKGGGGGRSGLG</sequence>
<evidence type="ECO:0000256" key="7">
    <source>
        <dbReference type="ARBA" id="ARBA00023054"/>
    </source>
</evidence>
<dbReference type="GeneID" id="89940302"/>
<evidence type="ECO:0000256" key="3">
    <source>
        <dbReference type="ARBA" id="ARBA00022490"/>
    </source>
</evidence>
<keyword evidence="8" id="KW-0206">Cytoskeleton</keyword>
<feature type="coiled-coil region" evidence="10">
    <location>
        <begin position="282"/>
        <end position="340"/>
    </location>
</feature>
<keyword evidence="6" id="KW-0498">Mitosis</keyword>
<evidence type="ECO:0000256" key="10">
    <source>
        <dbReference type="SAM" id="Coils"/>
    </source>
</evidence>
<evidence type="ECO:0000313" key="13">
    <source>
        <dbReference type="Proteomes" id="UP001302812"/>
    </source>
</evidence>
<feature type="region of interest" description="Disordered" evidence="11">
    <location>
        <begin position="82"/>
        <end position="106"/>
    </location>
</feature>
<keyword evidence="4" id="KW-0132">Cell division</keyword>
<dbReference type="InterPro" id="IPR026243">
    <property type="entry name" value="HAUS1"/>
</dbReference>
<feature type="compositionally biased region" description="Low complexity" evidence="11">
    <location>
        <begin position="268"/>
        <end position="278"/>
    </location>
</feature>
<dbReference type="EMBL" id="MU853365">
    <property type="protein sequence ID" value="KAK4108186.1"/>
    <property type="molecule type" value="Genomic_DNA"/>
</dbReference>
<protein>
    <submittedName>
        <fullName evidence="12">Uncharacterized protein</fullName>
    </submittedName>
</protein>
<proteinExistence type="inferred from homology"/>
<comment type="similarity">
    <text evidence="2">Belongs to the HAUS1 family.</text>
</comment>
<name>A0AAN6QEK5_9PEZI</name>
<gene>
    <name evidence="12" type="ORF">N656DRAFT_784469</name>
</gene>
<feature type="region of interest" description="Disordered" evidence="11">
    <location>
        <begin position="187"/>
        <end position="281"/>
    </location>
</feature>
<organism evidence="12 13">
    <name type="scientific">Canariomyces notabilis</name>
    <dbReference type="NCBI Taxonomy" id="2074819"/>
    <lineage>
        <taxon>Eukaryota</taxon>
        <taxon>Fungi</taxon>
        <taxon>Dikarya</taxon>
        <taxon>Ascomycota</taxon>
        <taxon>Pezizomycotina</taxon>
        <taxon>Sordariomycetes</taxon>
        <taxon>Sordariomycetidae</taxon>
        <taxon>Sordariales</taxon>
        <taxon>Chaetomiaceae</taxon>
        <taxon>Canariomyces</taxon>
    </lineage>
</organism>
<evidence type="ECO:0000256" key="11">
    <source>
        <dbReference type="SAM" id="MobiDB-lite"/>
    </source>
</evidence>
<keyword evidence="9" id="KW-0131">Cell cycle</keyword>
<evidence type="ECO:0000256" key="1">
    <source>
        <dbReference type="ARBA" id="ARBA00004186"/>
    </source>
</evidence>
<evidence type="ECO:0000256" key="5">
    <source>
        <dbReference type="ARBA" id="ARBA00022701"/>
    </source>
</evidence>
<dbReference type="PANTHER" id="PTHR31570:SF1">
    <property type="entry name" value="HAUS AUGMIN-LIKE COMPLEX SUBUNIT 1"/>
    <property type="match status" value="1"/>
</dbReference>
<evidence type="ECO:0000256" key="6">
    <source>
        <dbReference type="ARBA" id="ARBA00022776"/>
    </source>
</evidence>